<evidence type="ECO:0000259" key="6">
    <source>
        <dbReference type="PROSITE" id="PS51296"/>
    </source>
</evidence>
<dbReference type="AlphaFoldDB" id="A0A6I3X2E3"/>
<evidence type="ECO:0000256" key="1">
    <source>
        <dbReference type="ARBA" id="ARBA00022714"/>
    </source>
</evidence>
<dbReference type="Proteomes" id="UP000431684">
    <property type="component" value="Unassembled WGS sequence"/>
</dbReference>
<dbReference type="PROSITE" id="PS00570">
    <property type="entry name" value="RING_HYDROXYL_ALPHA"/>
    <property type="match status" value="1"/>
</dbReference>
<keyword evidence="1" id="KW-0001">2Fe-2S</keyword>
<keyword evidence="2" id="KW-0479">Metal-binding</keyword>
<keyword evidence="4" id="KW-0408">Iron</keyword>
<evidence type="ECO:0000313" key="8">
    <source>
        <dbReference type="Proteomes" id="UP000431684"/>
    </source>
</evidence>
<evidence type="ECO:0000313" key="7">
    <source>
        <dbReference type="EMBL" id="MUI11024.1"/>
    </source>
</evidence>
<accession>A0A6I3X2E3</accession>
<keyword evidence="5" id="KW-0411">Iron-sulfur</keyword>
<dbReference type="InterPro" id="IPR017941">
    <property type="entry name" value="Rieske_2Fe-2S"/>
</dbReference>
<dbReference type="GO" id="GO:0005506">
    <property type="term" value="F:iron ion binding"/>
    <property type="evidence" value="ECO:0007669"/>
    <property type="project" value="InterPro"/>
</dbReference>
<evidence type="ECO:0000256" key="2">
    <source>
        <dbReference type="ARBA" id="ARBA00022723"/>
    </source>
</evidence>
<dbReference type="OrthoDB" id="9769355at2"/>
<evidence type="ECO:0000256" key="3">
    <source>
        <dbReference type="ARBA" id="ARBA00023002"/>
    </source>
</evidence>
<dbReference type="EMBL" id="WNWM01000002">
    <property type="protein sequence ID" value="MUI11024.1"/>
    <property type="molecule type" value="Genomic_DNA"/>
</dbReference>
<dbReference type="PANTHER" id="PTHR21266">
    <property type="entry name" value="IRON-SULFUR DOMAIN CONTAINING PROTEIN"/>
    <property type="match status" value="1"/>
</dbReference>
<dbReference type="RefSeq" id="WP_155706784.1">
    <property type="nucleotide sequence ID" value="NZ_BMWU01000075.1"/>
</dbReference>
<dbReference type="GO" id="GO:0016491">
    <property type="term" value="F:oxidoreductase activity"/>
    <property type="evidence" value="ECO:0007669"/>
    <property type="project" value="UniProtKB-KW"/>
</dbReference>
<dbReference type="InterPro" id="IPR036922">
    <property type="entry name" value="Rieske_2Fe-2S_sf"/>
</dbReference>
<comment type="caution">
    <text evidence="7">The sequence shown here is derived from an EMBL/GenBank/DDBJ whole genome shotgun (WGS) entry which is preliminary data.</text>
</comment>
<evidence type="ECO:0000256" key="5">
    <source>
        <dbReference type="ARBA" id="ARBA00023014"/>
    </source>
</evidence>
<reference evidence="7 8" key="1">
    <citation type="submission" date="2019-11" db="EMBL/GenBank/DDBJ databases">
        <title>Draft Genome Sequences of Six Type Strains of the Genus Massilia.</title>
        <authorList>
            <person name="Miess H."/>
            <person name="Frediansyah A."/>
            <person name="Goeker M."/>
            <person name="Gross H."/>
        </authorList>
    </citation>
    <scope>NUCLEOTIDE SEQUENCE [LARGE SCALE GENOMIC DNA]</scope>
    <source>
        <strain evidence="7 8">DSM 17513</strain>
    </source>
</reference>
<organism evidence="7 8">
    <name type="scientific">Pseudoduganella dura</name>
    <dbReference type="NCBI Taxonomy" id="321982"/>
    <lineage>
        <taxon>Bacteria</taxon>
        <taxon>Pseudomonadati</taxon>
        <taxon>Pseudomonadota</taxon>
        <taxon>Betaproteobacteria</taxon>
        <taxon>Burkholderiales</taxon>
        <taxon>Oxalobacteraceae</taxon>
        <taxon>Telluria group</taxon>
        <taxon>Pseudoduganella</taxon>
    </lineage>
</organism>
<dbReference type="Pfam" id="PF19112">
    <property type="entry name" value="VanA_C"/>
    <property type="match status" value="1"/>
</dbReference>
<gene>
    <name evidence="7" type="ORF">GJV26_00730</name>
</gene>
<dbReference type="Gene3D" id="3.90.380.10">
    <property type="entry name" value="Naphthalene 1,2-dioxygenase Alpha Subunit, Chain A, domain 1"/>
    <property type="match status" value="1"/>
</dbReference>
<proteinExistence type="predicted"/>
<dbReference type="Pfam" id="PF00355">
    <property type="entry name" value="Rieske"/>
    <property type="match status" value="1"/>
</dbReference>
<dbReference type="PANTHER" id="PTHR21266:SF60">
    <property type="entry name" value="3-KETOSTEROID-9-ALPHA-MONOOXYGENASE, OXYGENASE COMPONENT"/>
    <property type="match status" value="1"/>
</dbReference>
<dbReference type="Gene3D" id="2.102.10.10">
    <property type="entry name" value="Rieske [2Fe-2S] iron-sulphur domain"/>
    <property type="match status" value="1"/>
</dbReference>
<dbReference type="PROSITE" id="PS51296">
    <property type="entry name" value="RIESKE"/>
    <property type="match status" value="1"/>
</dbReference>
<keyword evidence="3" id="KW-0560">Oxidoreductase</keyword>
<dbReference type="InterPro" id="IPR044043">
    <property type="entry name" value="VanA_C_cat"/>
</dbReference>
<evidence type="ECO:0000256" key="4">
    <source>
        <dbReference type="ARBA" id="ARBA00023004"/>
    </source>
</evidence>
<dbReference type="GO" id="GO:0051537">
    <property type="term" value="F:2 iron, 2 sulfur cluster binding"/>
    <property type="evidence" value="ECO:0007669"/>
    <property type="project" value="UniProtKB-KW"/>
</dbReference>
<dbReference type="SUPFAM" id="SSF55961">
    <property type="entry name" value="Bet v1-like"/>
    <property type="match status" value="1"/>
</dbReference>
<dbReference type="InterPro" id="IPR015881">
    <property type="entry name" value="ARHD_Rieske_2Fe_2S"/>
</dbReference>
<dbReference type="InterPro" id="IPR050584">
    <property type="entry name" value="Cholesterol_7-desaturase"/>
</dbReference>
<keyword evidence="8" id="KW-1185">Reference proteome</keyword>
<name>A0A6I3X2E3_9BURK</name>
<sequence length="366" mass="40494">MTFADTSPGISTPGISTRIFPLDRWYVAGFDWEVQDAPLGRTFLDRPVVLFRDAAGKVAALEDRCCHRALPLSCGRVEDGALRCGYHGLLFAADGQCIDVPGQGKIPAKARVASYPVAVVDQVIWIWMAKERGGQPDGEPPRVPAHADPRYRFRGGAFHYRAPYQLIHDNLLDLSHVGYVHTKTIGGNARVHMEAPTNVGADGEHVRVVRKMMASQPPATYTAAWPFKGAIDRWQEIDFHVSHLQIFTGAVDAGSESIDNPERGGFHMRGFHGITPETATTSHYFWTMAASSHPDQPDNLDTVHRQTADTFEEDRVIIEAQWNNMQRFRQPPVVDIHVDVGANRARRIIASLNAYTAGNNAEGAPR</sequence>
<feature type="domain" description="Rieske" evidence="6">
    <location>
        <begin position="25"/>
        <end position="126"/>
    </location>
</feature>
<dbReference type="SUPFAM" id="SSF50022">
    <property type="entry name" value="ISP domain"/>
    <property type="match status" value="1"/>
</dbReference>
<protein>
    <submittedName>
        <fullName evidence="7">Rieske 2Fe-2S domain-containing protein</fullName>
    </submittedName>
</protein>